<dbReference type="InterPro" id="IPR015943">
    <property type="entry name" value="WD40/YVTN_repeat-like_dom_sf"/>
</dbReference>
<dbReference type="SUPFAM" id="SSF50978">
    <property type="entry name" value="WD40 repeat-like"/>
    <property type="match status" value="1"/>
</dbReference>
<dbReference type="PANTHER" id="PTHR22852">
    <property type="entry name" value="LETHAL 2 DENTICLELESS PROTEIN RETINOIC ACID-REGULATED NUCLEAR MATRIX-ASSOCIATED PROTEIN"/>
    <property type="match status" value="1"/>
</dbReference>
<dbReference type="InterPro" id="IPR001680">
    <property type="entry name" value="WD40_rpt"/>
</dbReference>
<reference evidence="4" key="2">
    <citation type="journal article" date="2023" name="IMA Fungus">
        <title>Comparative genomic study of the Penicillium genus elucidates a diverse pangenome and 15 lateral gene transfer events.</title>
        <authorList>
            <person name="Petersen C."/>
            <person name="Sorensen T."/>
            <person name="Nielsen M.R."/>
            <person name="Sondergaard T.E."/>
            <person name="Sorensen J.L."/>
            <person name="Fitzpatrick D.A."/>
            <person name="Frisvad J.C."/>
            <person name="Nielsen K.L."/>
        </authorList>
    </citation>
    <scope>NUCLEOTIDE SEQUENCE</scope>
    <source>
        <strain evidence="4">IBT 35673</strain>
    </source>
</reference>
<dbReference type="EMBL" id="JAPZBQ010000005">
    <property type="protein sequence ID" value="KAJ5328765.1"/>
    <property type="molecule type" value="Genomic_DNA"/>
</dbReference>
<comment type="similarity">
    <text evidence="3">Belongs to the WD repeat cdt2 family.</text>
</comment>
<dbReference type="Gene3D" id="2.130.10.10">
    <property type="entry name" value="YVTN repeat-like/Quinoprotein amine dehydrogenase"/>
    <property type="match status" value="1"/>
</dbReference>
<accession>A0A9W9Q8B6</accession>
<dbReference type="PANTHER" id="PTHR22852:SF0">
    <property type="entry name" value="DENTICLELESS PROTEIN HOMOLOG"/>
    <property type="match status" value="1"/>
</dbReference>
<dbReference type="AlphaFoldDB" id="A0A9W9Q8B6"/>
<protein>
    <submittedName>
        <fullName evidence="4">Uncharacterized protein</fullName>
    </submittedName>
</protein>
<evidence type="ECO:0000256" key="3">
    <source>
        <dbReference type="ARBA" id="ARBA00038344"/>
    </source>
</evidence>
<organism evidence="4 5">
    <name type="scientific">Penicillium brevicompactum</name>
    <dbReference type="NCBI Taxonomy" id="5074"/>
    <lineage>
        <taxon>Eukaryota</taxon>
        <taxon>Fungi</taxon>
        <taxon>Dikarya</taxon>
        <taxon>Ascomycota</taxon>
        <taxon>Pezizomycotina</taxon>
        <taxon>Eurotiomycetes</taxon>
        <taxon>Eurotiomycetidae</taxon>
        <taxon>Eurotiales</taxon>
        <taxon>Aspergillaceae</taxon>
        <taxon>Penicillium</taxon>
    </lineage>
</organism>
<dbReference type="Proteomes" id="UP001147695">
    <property type="component" value="Unassembled WGS sequence"/>
</dbReference>
<comment type="pathway">
    <text evidence="1">Protein modification; protein ubiquitination.</text>
</comment>
<dbReference type="GO" id="GO:0005634">
    <property type="term" value="C:nucleus"/>
    <property type="evidence" value="ECO:0007669"/>
    <property type="project" value="TreeGrafter"/>
</dbReference>
<dbReference type="InterPro" id="IPR036322">
    <property type="entry name" value="WD40_repeat_dom_sf"/>
</dbReference>
<dbReference type="InterPro" id="IPR051865">
    <property type="entry name" value="WD-repeat_CDT2_adapter"/>
</dbReference>
<dbReference type="GO" id="GO:0030674">
    <property type="term" value="F:protein-macromolecule adaptor activity"/>
    <property type="evidence" value="ECO:0007669"/>
    <property type="project" value="TreeGrafter"/>
</dbReference>
<comment type="caution">
    <text evidence="4">The sequence shown here is derived from an EMBL/GenBank/DDBJ whole genome shotgun (WGS) entry which is preliminary data.</text>
</comment>
<keyword evidence="2" id="KW-0833">Ubl conjugation pathway</keyword>
<evidence type="ECO:0000256" key="2">
    <source>
        <dbReference type="ARBA" id="ARBA00022786"/>
    </source>
</evidence>
<reference evidence="4" key="1">
    <citation type="submission" date="2022-12" db="EMBL/GenBank/DDBJ databases">
        <authorList>
            <person name="Petersen C."/>
        </authorList>
    </citation>
    <scope>NUCLEOTIDE SEQUENCE</scope>
    <source>
        <strain evidence="4">IBT 35673</strain>
    </source>
</reference>
<sequence length="154" mass="17235">MIEFTDEYVGFRPHVSSIMDLKFSYNGVLLATAYEDQTSPVIDLTIQQPICWLSNHSSSVKHVQFQPASNNKVLATYSRDGNANKWGLGAAPSTPGAMRTRPSKPYRYPILDRRLTRSLVAQEARCLAKIRREGVKVPDLLTMGWKARGGEHSV</sequence>
<dbReference type="Gene3D" id="3.30.200.20">
    <property type="entry name" value="Phosphorylase Kinase, domain 1"/>
    <property type="match status" value="1"/>
</dbReference>
<gene>
    <name evidence="4" type="ORF">N7452_009155</name>
</gene>
<dbReference type="Pfam" id="PF00400">
    <property type="entry name" value="WD40"/>
    <property type="match status" value="2"/>
</dbReference>
<name>A0A9W9Q8B6_PENBR</name>
<dbReference type="GO" id="GO:0043161">
    <property type="term" value="P:proteasome-mediated ubiquitin-dependent protein catabolic process"/>
    <property type="evidence" value="ECO:0007669"/>
    <property type="project" value="TreeGrafter"/>
</dbReference>
<evidence type="ECO:0000313" key="5">
    <source>
        <dbReference type="Proteomes" id="UP001147695"/>
    </source>
</evidence>
<evidence type="ECO:0000313" key="4">
    <source>
        <dbReference type="EMBL" id="KAJ5328765.1"/>
    </source>
</evidence>
<evidence type="ECO:0000256" key="1">
    <source>
        <dbReference type="ARBA" id="ARBA00004906"/>
    </source>
</evidence>
<proteinExistence type="inferred from homology"/>